<dbReference type="AlphaFoldDB" id="A0AA39NVG4"/>
<comment type="caution">
    <text evidence="3">The sequence shown here is derived from an EMBL/GenBank/DDBJ whole genome shotgun (WGS) entry which is preliminary data.</text>
</comment>
<organism evidence="3 4">
    <name type="scientific">Armillaria novae-zelandiae</name>
    <dbReference type="NCBI Taxonomy" id="153914"/>
    <lineage>
        <taxon>Eukaryota</taxon>
        <taxon>Fungi</taxon>
        <taxon>Dikarya</taxon>
        <taxon>Basidiomycota</taxon>
        <taxon>Agaricomycotina</taxon>
        <taxon>Agaricomycetes</taxon>
        <taxon>Agaricomycetidae</taxon>
        <taxon>Agaricales</taxon>
        <taxon>Marasmiineae</taxon>
        <taxon>Physalacriaceae</taxon>
        <taxon>Armillaria</taxon>
    </lineage>
</organism>
<reference evidence="3" key="1">
    <citation type="submission" date="2023-06" db="EMBL/GenBank/DDBJ databases">
        <authorList>
            <consortium name="Lawrence Berkeley National Laboratory"/>
            <person name="Ahrendt S."/>
            <person name="Sahu N."/>
            <person name="Indic B."/>
            <person name="Wong-Bajracharya J."/>
            <person name="Merenyi Z."/>
            <person name="Ke H.-M."/>
            <person name="Monk M."/>
            <person name="Kocsube S."/>
            <person name="Drula E."/>
            <person name="Lipzen A."/>
            <person name="Balint B."/>
            <person name="Henrissat B."/>
            <person name="Andreopoulos B."/>
            <person name="Martin F.M."/>
            <person name="Harder C.B."/>
            <person name="Rigling D."/>
            <person name="Ford K.L."/>
            <person name="Foster G.D."/>
            <person name="Pangilinan J."/>
            <person name="Papanicolaou A."/>
            <person name="Barry K."/>
            <person name="LaButti K."/>
            <person name="Viragh M."/>
            <person name="Koriabine M."/>
            <person name="Yan M."/>
            <person name="Riley R."/>
            <person name="Champramary S."/>
            <person name="Plett K.L."/>
            <person name="Tsai I.J."/>
            <person name="Slot J."/>
            <person name="Sipos G."/>
            <person name="Plett J."/>
            <person name="Nagy L.G."/>
            <person name="Grigoriev I.V."/>
        </authorList>
    </citation>
    <scope>NUCLEOTIDE SEQUENCE</scope>
    <source>
        <strain evidence="3">ICMP 16352</strain>
    </source>
</reference>
<feature type="region of interest" description="Disordered" evidence="1">
    <location>
        <begin position="212"/>
        <end position="263"/>
    </location>
</feature>
<feature type="transmembrane region" description="Helical" evidence="2">
    <location>
        <begin position="161"/>
        <end position="179"/>
    </location>
</feature>
<accession>A0AA39NVG4</accession>
<dbReference type="Proteomes" id="UP001175227">
    <property type="component" value="Unassembled WGS sequence"/>
</dbReference>
<feature type="compositionally biased region" description="Low complexity" evidence="1">
    <location>
        <begin position="240"/>
        <end position="252"/>
    </location>
</feature>
<keyword evidence="4" id="KW-1185">Reference proteome</keyword>
<evidence type="ECO:0000256" key="1">
    <source>
        <dbReference type="SAM" id="MobiDB-lite"/>
    </source>
</evidence>
<protein>
    <submittedName>
        <fullName evidence="3">Uncharacterized protein</fullName>
    </submittedName>
</protein>
<evidence type="ECO:0000313" key="3">
    <source>
        <dbReference type="EMBL" id="KAK0472612.1"/>
    </source>
</evidence>
<feature type="transmembrane region" description="Helical" evidence="2">
    <location>
        <begin position="79"/>
        <end position="98"/>
    </location>
</feature>
<feature type="transmembrane region" description="Helical" evidence="2">
    <location>
        <begin position="118"/>
        <end position="141"/>
    </location>
</feature>
<feature type="compositionally biased region" description="Basic and acidic residues" evidence="1">
    <location>
        <begin position="253"/>
        <end position="263"/>
    </location>
</feature>
<feature type="transmembrane region" description="Helical" evidence="2">
    <location>
        <begin position="44"/>
        <end position="72"/>
    </location>
</feature>
<proteinExistence type="predicted"/>
<keyword evidence="2" id="KW-0472">Membrane</keyword>
<gene>
    <name evidence="3" type="ORF">IW261DRAFT_1424204</name>
</gene>
<evidence type="ECO:0000313" key="4">
    <source>
        <dbReference type="Proteomes" id="UP001175227"/>
    </source>
</evidence>
<dbReference type="EMBL" id="JAUEPR010000039">
    <property type="protein sequence ID" value="KAK0472612.1"/>
    <property type="molecule type" value="Genomic_DNA"/>
</dbReference>
<sequence>MLYILSTIMFITDWAFVCHAFIKHSYNVSTMLSALMDNGPQWRSHALIDGITGSTSTLLVDITIIWCCWMFYDCQWQIVLLPITCAIAATVMKIMQIHNDFLHSTDNISNIKVFGPNINWSLIYALLSLATNLTCTLLIVYKIIHSAPRLFLFQIQRIISALIESSMIYTLALIMYLALAGRNMMAGGYTEIIAVYMRNIAPTFLVLHVETSPTSSSGDEESTDSRPLSDITFQPMGENSTGSDNSSDQSFSESHRIGTIESV</sequence>
<keyword evidence="2" id="KW-0812">Transmembrane</keyword>
<evidence type="ECO:0000256" key="2">
    <source>
        <dbReference type="SAM" id="Phobius"/>
    </source>
</evidence>
<name>A0AA39NVG4_9AGAR</name>
<keyword evidence="2" id="KW-1133">Transmembrane helix</keyword>